<sequence>MTALYTRFNTKHANAKKQKAAARCVKQLATANSIQTSKIKPRDLSKSPINNIDSLKSPVIHRLIS</sequence>
<protein>
    <submittedName>
        <fullName evidence="1">Uncharacterized protein</fullName>
    </submittedName>
</protein>
<dbReference type="KEGG" id="gvg:HMPREF0421_21207"/>
<proteinExistence type="predicted"/>
<accession>E3D7J7</accession>
<gene>
    <name evidence="1" type="ordered locus">HMPREF0421_21207</name>
</gene>
<dbReference type="Proteomes" id="UP000001453">
    <property type="component" value="Chromosome"/>
</dbReference>
<evidence type="ECO:0000313" key="2">
    <source>
        <dbReference type="Proteomes" id="UP000001453"/>
    </source>
</evidence>
<reference evidence="1 2" key="1">
    <citation type="journal article" date="2010" name="PLoS ONE">
        <title>Comparative genomics of Gardnerella vaginalis strains reveals substantial differences in metabolic and virulence potential.</title>
        <authorList>
            <person name="Yeoman C.J."/>
            <person name="Yildirim S."/>
            <person name="Thomas S.M."/>
            <person name="Durkin A.S."/>
            <person name="Torralba M."/>
            <person name="Sutton G."/>
            <person name="Buhay C.J."/>
            <person name="Ding Y."/>
            <person name="Dugan-Rocha S.P."/>
            <person name="Muzny D.M."/>
            <person name="Qin X."/>
            <person name="Gibbs R.A."/>
            <person name="Leigh S.R."/>
            <person name="Stumpf R."/>
            <person name="White B.A."/>
            <person name="Highlander S.K."/>
            <person name="Nelson K.E."/>
            <person name="Wilson B.A."/>
        </authorList>
    </citation>
    <scope>NUCLEOTIDE SEQUENCE [LARGE SCALE GENOMIC DNA]</scope>
    <source>
        <strain evidence="2">ATCC 14019 / 317</strain>
    </source>
</reference>
<dbReference type="EMBL" id="CP002104">
    <property type="protein sequence ID" value="ADP39289.1"/>
    <property type="molecule type" value="Genomic_DNA"/>
</dbReference>
<dbReference type="HOGENOM" id="CLU_2843569_0_0_11"/>
<evidence type="ECO:0000313" key="1">
    <source>
        <dbReference type="EMBL" id="ADP39289.1"/>
    </source>
</evidence>
<name>E3D7J7_GARV3</name>
<dbReference type="AlphaFoldDB" id="E3D7J7"/>
<organism evidence="1 2">
    <name type="scientific">Gardnerella vaginalis (strain ATCC 14019 / 317)</name>
    <dbReference type="NCBI Taxonomy" id="525284"/>
    <lineage>
        <taxon>Bacteria</taxon>
        <taxon>Bacillati</taxon>
        <taxon>Actinomycetota</taxon>
        <taxon>Actinomycetes</taxon>
        <taxon>Bifidobacteriales</taxon>
        <taxon>Bifidobacteriaceae</taxon>
        <taxon>Gardnerella</taxon>
    </lineage>
</organism>